<gene>
    <name evidence="1" type="ORF">HannXRQ_Chr11g0325751</name>
</gene>
<evidence type="ECO:0000313" key="2">
    <source>
        <dbReference type="Proteomes" id="UP000215914"/>
    </source>
</evidence>
<dbReference type="STRING" id="4232.A0A251T8E5"/>
<dbReference type="AlphaFoldDB" id="A0A251T8E5"/>
<dbReference type="Pfam" id="PF00067">
    <property type="entry name" value="p450"/>
    <property type="match status" value="1"/>
</dbReference>
<evidence type="ECO:0000313" key="1">
    <source>
        <dbReference type="EMBL" id="OTG07029.1"/>
    </source>
</evidence>
<dbReference type="InParanoid" id="A0A251T8E5"/>
<dbReference type="Proteomes" id="UP000215914">
    <property type="component" value="Chromosome 11"/>
</dbReference>
<proteinExistence type="predicted"/>
<reference evidence="2" key="1">
    <citation type="journal article" date="2017" name="Nature">
        <title>The sunflower genome provides insights into oil metabolism, flowering and Asterid evolution.</title>
        <authorList>
            <person name="Badouin H."/>
            <person name="Gouzy J."/>
            <person name="Grassa C.J."/>
            <person name="Murat F."/>
            <person name="Staton S.E."/>
            <person name="Cottret L."/>
            <person name="Lelandais-Briere C."/>
            <person name="Owens G.L."/>
            <person name="Carrere S."/>
            <person name="Mayjonade B."/>
            <person name="Legrand L."/>
            <person name="Gill N."/>
            <person name="Kane N.C."/>
            <person name="Bowers J.E."/>
            <person name="Hubner S."/>
            <person name="Bellec A."/>
            <person name="Berard A."/>
            <person name="Berges H."/>
            <person name="Blanchet N."/>
            <person name="Boniface M.C."/>
            <person name="Brunel D."/>
            <person name="Catrice O."/>
            <person name="Chaidir N."/>
            <person name="Claudel C."/>
            <person name="Donnadieu C."/>
            <person name="Faraut T."/>
            <person name="Fievet G."/>
            <person name="Helmstetter N."/>
            <person name="King M."/>
            <person name="Knapp S.J."/>
            <person name="Lai Z."/>
            <person name="Le Paslier M.C."/>
            <person name="Lippi Y."/>
            <person name="Lorenzon L."/>
            <person name="Mandel J.R."/>
            <person name="Marage G."/>
            <person name="Marchand G."/>
            <person name="Marquand E."/>
            <person name="Bret-Mestries E."/>
            <person name="Morien E."/>
            <person name="Nambeesan S."/>
            <person name="Nguyen T."/>
            <person name="Pegot-Espagnet P."/>
            <person name="Pouilly N."/>
            <person name="Raftis F."/>
            <person name="Sallet E."/>
            <person name="Schiex T."/>
            <person name="Thomas J."/>
            <person name="Vandecasteele C."/>
            <person name="Vares D."/>
            <person name="Vear F."/>
            <person name="Vautrin S."/>
            <person name="Crespi M."/>
            <person name="Mangin B."/>
            <person name="Burke J.M."/>
            <person name="Salse J."/>
            <person name="Munos S."/>
            <person name="Vincourt P."/>
            <person name="Rieseberg L.H."/>
            <person name="Langlade N.B."/>
        </authorList>
    </citation>
    <scope>NUCLEOTIDE SEQUENCE [LARGE SCALE GENOMIC DNA]</scope>
    <source>
        <strain evidence="2">cv. SF193</strain>
    </source>
</reference>
<dbReference type="GO" id="GO:0004497">
    <property type="term" value="F:monooxygenase activity"/>
    <property type="evidence" value="ECO:0007669"/>
    <property type="project" value="InterPro"/>
</dbReference>
<dbReference type="Gene3D" id="1.10.630.10">
    <property type="entry name" value="Cytochrome P450"/>
    <property type="match status" value="1"/>
</dbReference>
<dbReference type="GO" id="GO:0016705">
    <property type="term" value="F:oxidoreductase activity, acting on paired donors, with incorporation or reduction of molecular oxygen"/>
    <property type="evidence" value="ECO:0007669"/>
    <property type="project" value="InterPro"/>
</dbReference>
<dbReference type="InterPro" id="IPR053062">
    <property type="entry name" value="CYP450_84A"/>
</dbReference>
<dbReference type="PANTHER" id="PTHR47945:SF12">
    <property type="entry name" value="CYTOCHROME P450"/>
    <property type="match status" value="1"/>
</dbReference>
<keyword evidence="2" id="KW-1185">Reference proteome</keyword>
<organism evidence="1 2">
    <name type="scientific">Helianthus annuus</name>
    <name type="common">Common sunflower</name>
    <dbReference type="NCBI Taxonomy" id="4232"/>
    <lineage>
        <taxon>Eukaryota</taxon>
        <taxon>Viridiplantae</taxon>
        <taxon>Streptophyta</taxon>
        <taxon>Embryophyta</taxon>
        <taxon>Tracheophyta</taxon>
        <taxon>Spermatophyta</taxon>
        <taxon>Magnoliopsida</taxon>
        <taxon>eudicotyledons</taxon>
        <taxon>Gunneridae</taxon>
        <taxon>Pentapetalae</taxon>
        <taxon>asterids</taxon>
        <taxon>campanulids</taxon>
        <taxon>Asterales</taxon>
        <taxon>Asteraceae</taxon>
        <taxon>Asteroideae</taxon>
        <taxon>Heliantheae alliance</taxon>
        <taxon>Heliantheae</taxon>
        <taxon>Helianthus</taxon>
    </lineage>
</organism>
<dbReference type="SUPFAM" id="SSF48264">
    <property type="entry name" value="Cytochrome P450"/>
    <property type="match status" value="1"/>
</dbReference>
<dbReference type="InterPro" id="IPR036396">
    <property type="entry name" value="Cyt_P450_sf"/>
</dbReference>
<name>A0A251T8E5_HELAN</name>
<protein>
    <submittedName>
        <fullName evidence="1">Putative cytochrome P450</fullName>
    </submittedName>
</protein>
<dbReference type="GO" id="GO:0005506">
    <property type="term" value="F:iron ion binding"/>
    <property type="evidence" value="ECO:0007669"/>
    <property type="project" value="InterPro"/>
</dbReference>
<accession>A0A251T8E5</accession>
<dbReference type="InterPro" id="IPR001128">
    <property type="entry name" value="Cyt_P450"/>
</dbReference>
<dbReference type="PANTHER" id="PTHR47945">
    <property type="entry name" value="CYTOCHROME P450 84A1-RELATED"/>
    <property type="match status" value="1"/>
</dbReference>
<sequence length="209" mass="23709">MGWPLIGNMLIVEDGSTHPLWLSPLGRNGGIFHIKMGFSHTIVVSSPEMAREILQVQDHIFANRPATIAITYLTYNRVDMAFADYGPFWRQMRKLSVMKLFSRKRAESWDSVLDEVDSMVKSTLVNSGSLVNLGELVFGLTHDIISRALSGLFLMKVKRSLLAYYKNTPSCLAHSTWLTLFCGLASSSRLDWVEYPFTRYPGQFGPFHR</sequence>
<dbReference type="GO" id="GO:0020037">
    <property type="term" value="F:heme binding"/>
    <property type="evidence" value="ECO:0007669"/>
    <property type="project" value="InterPro"/>
</dbReference>
<dbReference type="EMBL" id="CM007900">
    <property type="protein sequence ID" value="OTG07029.1"/>
    <property type="molecule type" value="Genomic_DNA"/>
</dbReference>